<dbReference type="EMBL" id="JBHUDJ010000003">
    <property type="protein sequence ID" value="MFD1587604.1"/>
    <property type="molecule type" value="Genomic_DNA"/>
</dbReference>
<dbReference type="Proteomes" id="UP001597119">
    <property type="component" value="Unassembled WGS sequence"/>
</dbReference>
<evidence type="ECO:0000313" key="2">
    <source>
        <dbReference type="Proteomes" id="UP001597119"/>
    </source>
</evidence>
<keyword evidence="2" id="KW-1185">Reference proteome</keyword>
<dbReference type="AlphaFoldDB" id="A0ABD6CC57"/>
<protein>
    <submittedName>
        <fullName evidence="1">DUF5793 family protein</fullName>
    </submittedName>
</protein>
<dbReference type="RefSeq" id="WP_247372680.1">
    <property type="nucleotide sequence ID" value="NZ_JALLGV010000001.1"/>
</dbReference>
<gene>
    <name evidence="1" type="ORF">ACFR9U_11455</name>
</gene>
<dbReference type="Pfam" id="PF19106">
    <property type="entry name" value="DUF5793"/>
    <property type="match status" value="1"/>
</dbReference>
<evidence type="ECO:0000313" key="1">
    <source>
        <dbReference type="EMBL" id="MFD1587604.1"/>
    </source>
</evidence>
<accession>A0ABD6CC57</accession>
<name>A0ABD6CC57_9EURY</name>
<comment type="caution">
    <text evidence="1">The sequence shown here is derived from an EMBL/GenBank/DDBJ whole genome shotgun (WGS) entry which is preliminary data.</text>
</comment>
<sequence>MRRDYFTLGLRNVEDTADGQPTVHVEYNGPSDAFETRLTPETAVDVAFRFQTPVDDSGASGVFSIADRMTGEFVLEVNADATEILTLIDAARAYGEATNDTDKGYSVLIERNGEQLFEAEKRTLLVYDQDGSLLRHHSLIPSGVEL</sequence>
<proteinExistence type="predicted"/>
<organism evidence="1 2">
    <name type="scientific">Halorientalis brevis</name>
    <dbReference type="NCBI Taxonomy" id="1126241"/>
    <lineage>
        <taxon>Archaea</taxon>
        <taxon>Methanobacteriati</taxon>
        <taxon>Methanobacteriota</taxon>
        <taxon>Stenosarchaea group</taxon>
        <taxon>Halobacteria</taxon>
        <taxon>Halobacteriales</taxon>
        <taxon>Haloarculaceae</taxon>
        <taxon>Halorientalis</taxon>
    </lineage>
</organism>
<reference evidence="1 2" key="1">
    <citation type="journal article" date="2019" name="Int. J. Syst. Evol. Microbiol.">
        <title>The Global Catalogue of Microorganisms (GCM) 10K type strain sequencing project: providing services to taxonomists for standard genome sequencing and annotation.</title>
        <authorList>
            <consortium name="The Broad Institute Genomics Platform"/>
            <consortium name="The Broad Institute Genome Sequencing Center for Infectious Disease"/>
            <person name="Wu L."/>
            <person name="Ma J."/>
        </authorList>
    </citation>
    <scope>NUCLEOTIDE SEQUENCE [LARGE SCALE GENOMIC DNA]</scope>
    <source>
        <strain evidence="1 2">CGMCC 1.12125</strain>
    </source>
</reference>
<dbReference type="InterPro" id="IPR043811">
    <property type="entry name" value="DUF5793"/>
</dbReference>